<dbReference type="OrthoDB" id="9801658at2"/>
<dbReference type="Gene3D" id="3.40.50.300">
    <property type="entry name" value="P-loop containing nucleotide triphosphate hydrolases"/>
    <property type="match status" value="1"/>
</dbReference>
<evidence type="ECO:0000313" key="2">
    <source>
        <dbReference type="EMBL" id="SOC27666.1"/>
    </source>
</evidence>
<protein>
    <submittedName>
        <fullName evidence="2">Mu-like prophage FluMu protein gp28</fullName>
    </submittedName>
</protein>
<dbReference type="Gene3D" id="3.30.420.240">
    <property type="match status" value="1"/>
</dbReference>
<dbReference type="InterPro" id="IPR012036">
    <property type="entry name" value="Phage_Mu_Gp28"/>
</dbReference>
<dbReference type="InterPro" id="IPR027417">
    <property type="entry name" value="P-loop_NTPase"/>
</dbReference>
<dbReference type="AlphaFoldDB" id="A0A285TUU5"/>
<feature type="compositionally biased region" description="Gly residues" evidence="1">
    <location>
        <begin position="551"/>
        <end position="560"/>
    </location>
</feature>
<sequence>MTAPEQSHDIFAGPPLLSRKPDELPGELPRGAEIPDDLDPLADGVLMRHQAEWLEDDSDLKLAEKGRRTGITFAEALDDTLTAAAARSAGGDNVFYIGDTKDKGREFIGYVAKFARTICGSLGEIEEFLFEDQKADGETRMISAYRIRFASGYRVEALSSRPENIRGLQGIVVIDEAAFHQDVRGVLDAVNALLIWGGKIRVISTHNGVLNPFNELIREARAKKNDFSIHHIPFGVAVENGLFKRVCLMKGQIWTEEAERAWERKIRGAYGPRLAAMRQELDAIPAEAEGSALTRVQIEACMEAGIPIVRWACDDDFKNAPEHIRKAETLDFCERKLKPHLAALDPLLPHVFGEDFARKGDLTVINVMAITRSLVRRSGLIVELRNVPFDQQRDILFYIVDRLPRMSGGALDATGNGAYLAEVAAQKYGPSIIEVSLSRAWYLAEMPAYLEAFADKTVVLPADEDILRDHQALQYCDGVVKVPDDHATTGADGLKRHGDSAVASALAYFVSRQDIPEFDYTAARHSPFSQVGHNGGPPLDDDDDFPRQGGINPGHSGGLW</sequence>
<reference evidence="2 3" key="1">
    <citation type="submission" date="2017-08" db="EMBL/GenBank/DDBJ databases">
        <authorList>
            <person name="de Groot N.N."/>
        </authorList>
    </citation>
    <scope>NUCLEOTIDE SEQUENCE [LARGE SCALE GENOMIC DNA]</scope>
    <source>
        <strain evidence="2 3">USBA 352</strain>
    </source>
</reference>
<dbReference type="PIRSF" id="PIRSF007056">
    <property type="entry name" value="UCP007056"/>
    <property type="match status" value="1"/>
</dbReference>
<dbReference type="RefSeq" id="WP_097176732.1">
    <property type="nucleotide sequence ID" value="NZ_OBML01000020.1"/>
</dbReference>
<feature type="region of interest" description="Disordered" evidence="1">
    <location>
        <begin position="1"/>
        <end position="35"/>
    </location>
</feature>
<feature type="region of interest" description="Disordered" evidence="1">
    <location>
        <begin position="526"/>
        <end position="560"/>
    </location>
</feature>
<organism evidence="2 3">
    <name type="scientific">Stappia indica</name>
    <dbReference type="NCBI Taxonomy" id="538381"/>
    <lineage>
        <taxon>Bacteria</taxon>
        <taxon>Pseudomonadati</taxon>
        <taxon>Pseudomonadota</taxon>
        <taxon>Alphaproteobacteria</taxon>
        <taxon>Hyphomicrobiales</taxon>
        <taxon>Stappiaceae</taxon>
        <taxon>Stappia</taxon>
    </lineage>
</organism>
<dbReference type="EMBL" id="OBML01000020">
    <property type="protein sequence ID" value="SOC27666.1"/>
    <property type="molecule type" value="Genomic_DNA"/>
</dbReference>
<accession>A0A285TUU5</accession>
<name>A0A285TUU5_9HYPH</name>
<dbReference type="Proteomes" id="UP000219331">
    <property type="component" value="Unassembled WGS sequence"/>
</dbReference>
<evidence type="ECO:0000313" key="3">
    <source>
        <dbReference type="Proteomes" id="UP000219331"/>
    </source>
</evidence>
<keyword evidence="3" id="KW-1185">Reference proteome</keyword>
<proteinExistence type="predicted"/>
<evidence type="ECO:0000256" key="1">
    <source>
        <dbReference type="SAM" id="MobiDB-lite"/>
    </source>
</evidence>
<gene>
    <name evidence="2" type="ORF">SAMN05421512_12018</name>
</gene>